<dbReference type="OrthoDB" id="2631350at2759"/>
<evidence type="ECO:0000313" key="1">
    <source>
        <dbReference type="EMBL" id="EDR06823.1"/>
    </source>
</evidence>
<name>B0DFA2_LACBS</name>
<dbReference type="AlphaFoldDB" id="B0DFA2"/>
<protein>
    <submittedName>
        <fullName evidence="1">Predicted protein</fullName>
    </submittedName>
</protein>
<accession>B0DFA2</accession>
<organism evidence="2">
    <name type="scientific">Laccaria bicolor (strain S238N-H82 / ATCC MYA-4686)</name>
    <name type="common">Bicoloured deceiver</name>
    <name type="synonym">Laccaria laccata var. bicolor</name>
    <dbReference type="NCBI Taxonomy" id="486041"/>
    <lineage>
        <taxon>Eukaryota</taxon>
        <taxon>Fungi</taxon>
        <taxon>Dikarya</taxon>
        <taxon>Basidiomycota</taxon>
        <taxon>Agaricomycotina</taxon>
        <taxon>Agaricomycetes</taxon>
        <taxon>Agaricomycetidae</taxon>
        <taxon>Agaricales</taxon>
        <taxon>Agaricineae</taxon>
        <taxon>Hydnangiaceae</taxon>
        <taxon>Laccaria</taxon>
    </lineage>
</organism>
<dbReference type="Gene3D" id="3.80.10.10">
    <property type="entry name" value="Ribonuclease Inhibitor"/>
    <property type="match status" value="1"/>
</dbReference>
<dbReference type="KEGG" id="lbc:LACBIDRAFT_328563"/>
<evidence type="ECO:0000313" key="2">
    <source>
        <dbReference type="Proteomes" id="UP000001194"/>
    </source>
</evidence>
<dbReference type="HOGENOM" id="CLU_021164_3_1_1"/>
<reference evidence="1 2" key="1">
    <citation type="journal article" date="2008" name="Nature">
        <title>The genome of Laccaria bicolor provides insights into mycorrhizal symbiosis.</title>
        <authorList>
            <person name="Martin F."/>
            <person name="Aerts A."/>
            <person name="Ahren D."/>
            <person name="Brun A."/>
            <person name="Danchin E.G.J."/>
            <person name="Duchaussoy F."/>
            <person name="Gibon J."/>
            <person name="Kohler A."/>
            <person name="Lindquist E."/>
            <person name="Pereda V."/>
            <person name="Salamov A."/>
            <person name="Shapiro H.J."/>
            <person name="Wuyts J."/>
            <person name="Blaudez D."/>
            <person name="Buee M."/>
            <person name="Brokstein P."/>
            <person name="Canbaeck B."/>
            <person name="Cohen D."/>
            <person name="Courty P.E."/>
            <person name="Coutinho P.M."/>
            <person name="Delaruelle C."/>
            <person name="Detter J.C."/>
            <person name="Deveau A."/>
            <person name="DiFazio S."/>
            <person name="Duplessis S."/>
            <person name="Fraissinet-Tachet L."/>
            <person name="Lucic E."/>
            <person name="Frey-Klett P."/>
            <person name="Fourrey C."/>
            <person name="Feussner I."/>
            <person name="Gay G."/>
            <person name="Grimwood J."/>
            <person name="Hoegger P.J."/>
            <person name="Jain P."/>
            <person name="Kilaru S."/>
            <person name="Labbe J."/>
            <person name="Lin Y.C."/>
            <person name="Legue V."/>
            <person name="Le Tacon F."/>
            <person name="Marmeisse R."/>
            <person name="Melayah D."/>
            <person name="Montanini B."/>
            <person name="Muratet M."/>
            <person name="Nehls U."/>
            <person name="Niculita-Hirzel H."/>
            <person name="Oudot-Le Secq M.P."/>
            <person name="Peter M."/>
            <person name="Quesneville H."/>
            <person name="Rajashekar B."/>
            <person name="Reich M."/>
            <person name="Rouhier N."/>
            <person name="Schmutz J."/>
            <person name="Yin T."/>
            <person name="Chalot M."/>
            <person name="Henrissat B."/>
            <person name="Kuees U."/>
            <person name="Lucas S."/>
            <person name="Van de Peer Y."/>
            <person name="Podila G.K."/>
            <person name="Polle A."/>
            <person name="Pukkila P.J."/>
            <person name="Richardson P.M."/>
            <person name="Rouze P."/>
            <person name="Sanders I.R."/>
            <person name="Stajich J.E."/>
            <person name="Tunlid A."/>
            <person name="Tuskan G."/>
            <person name="Grigoriev I.V."/>
        </authorList>
    </citation>
    <scope>NUCLEOTIDE SEQUENCE [LARGE SCALE GENOMIC DNA]</scope>
    <source>
        <strain evidence="2">S238N-H82 / ATCC MYA-4686</strain>
    </source>
</reference>
<proteinExistence type="predicted"/>
<dbReference type="GeneID" id="6078204"/>
<keyword evidence="2" id="KW-1185">Reference proteome</keyword>
<dbReference type="EMBL" id="DS547107">
    <property type="protein sequence ID" value="EDR06823.1"/>
    <property type="molecule type" value="Genomic_DNA"/>
</dbReference>
<dbReference type="InParanoid" id="B0DFA2"/>
<sequence>MPPHPALQVPEILSIIFGNFYGEIFTDEDSLAALARTCKAFFEPAVFEFDESRGIYGFHDDVEPAHWLRLESYAAAIHELQVTTEDPSGFDGFVLVLAARHFQGRPMLPSLVTLTLDHPNLIPALPLLLSPTLRTVSFCVCDDYSLGKFPYPLHKGFMKIILEQAPSINTLVLPGFLSNRESYHPILSLKNLHTLIISTSEIQSGNVPLDIIASSTSLVELKMNFPSASSDASPLDVKFQLPCFQSLRSLSLTGASGPFINSILTIFTFIPIESVFIELDCTDVQWRTILTSVAQWANTVQRFEFTARSGLMIMPRYSDLEPLLSCHQMRHLIVKRYPFPSSPSLSHDNIVEMATAWPELRELKLQLATAGVNLRSLTLLTKKLPSLRELSLSVDFSTLPARIVKRPRRTGEQLLKLDINHFSLGKSDPVTVADHLNNLFPLAAIDTIYTESPSSVHKLGRVLNLCHRACTRAGVVFE</sequence>
<dbReference type="RefSeq" id="XP_001882670.1">
    <property type="nucleotide sequence ID" value="XM_001882635.1"/>
</dbReference>
<dbReference type="InterPro" id="IPR032675">
    <property type="entry name" value="LRR_dom_sf"/>
</dbReference>
<dbReference type="Proteomes" id="UP000001194">
    <property type="component" value="Unassembled WGS sequence"/>
</dbReference>
<gene>
    <name evidence="1" type="ORF">LACBIDRAFT_328563</name>
</gene>
<dbReference type="SUPFAM" id="SSF52047">
    <property type="entry name" value="RNI-like"/>
    <property type="match status" value="1"/>
</dbReference>